<sequence length="613" mass="68001">MTVNGTAPAPNGISASAYSVKRRQLVSLVDQLRSAGASTEIDLPRIAVIGNQSAGKSSLVEAISGIKVPRDAGTCTRCPMEIRLRSSPGEWTCRVFLRFETDVSGRPTESVREVPFGDAVTSPDAVEAILRRAQLAILNPHDADEEDFTSKYIGLSDEQVKGTKERPPPGQLSFSRNLICIDVTGPVTDLTSSTCRYFVTKQPAPEDLKRKLTYQDAREAEKQYFATAEPCVPCMDSNIAGLLAKVTSSLSELPAPPSSDAVTDVHSRISTLSHDLDLLVRGSPGYVELVQAKTREDRRFKLMVRRTEPVFVPFEAEEEMDIENWREKRASLRKNGSSEDVAGVLDMTLDELRTHIEKGREVPLNTPYDAKASLMTRATAPWATLVWDALERMRTPVITSVTNLVERQFGASLSQELTLLTSTTMSDVVDDLFSTASFRLADLLELETIPYTQNQHYFITVRDAVLAGLREARREGRANGAPGPPKDVDEDDLSDALASLVRVGYRGVKEEDLPKLLPGDVYEEELEAAAQTVTYWKRIIDDVPRIIDFSIIRRLPSTITQALLKRLISAGDSEPRRLISESPEVAEERTELNVRKKRLEEAKKVLDAFRRSV</sequence>
<dbReference type="Pfam" id="PF00350">
    <property type="entry name" value="Dynamin_N"/>
    <property type="match status" value="1"/>
</dbReference>
<dbReference type="GO" id="GO:0005737">
    <property type="term" value="C:cytoplasm"/>
    <property type="evidence" value="ECO:0007669"/>
    <property type="project" value="TreeGrafter"/>
</dbReference>
<dbReference type="GO" id="GO:0031623">
    <property type="term" value="P:receptor internalization"/>
    <property type="evidence" value="ECO:0007669"/>
    <property type="project" value="TreeGrafter"/>
</dbReference>
<protein>
    <submittedName>
        <fullName evidence="2">FGENESH: predicted gene_6.450 protein</fullName>
    </submittedName>
</protein>
<dbReference type="GO" id="GO:0003924">
    <property type="term" value="F:GTPase activity"/>
    <property type="evidence" value="ECO:0007669"/>
    <property type="project" value="InterPro"/>
</dbReference>
<dbReference type="GO" id="GO:0005886">
    <property type="term" value="C:plasma membrane"/>
    <property type="evidence" value="ECO:0007669"/>
    <property type="project" value="TreeGrafter"/>
</dbReference>
<organism evidence="2 3">
    <name type="scientific">Rhodotorula toruloides</name>
    <name type="common">Yeast</name>
    <name type="synonym">Rhodosporidium toruloides</name>
    <dbReference type="NCBI Taxonomy" id="5286"/>
    <lineage>
        <taxon>Eukaryota</taxon>
        <taxon>Fungi</taxon>
        <taxon>Dikarya</taxon>
        <taxon>Basidiomycota</taxon>
        <taxon>Pucciniomycotina</taxon>
        <taxon>Microbotryomycetes</taxon>
        <taxon>Sporidiobolales</taxon>
        <taxon>Sporidiobolaceae</taxon>
        <taxon>Rhodotorula</taxon>
    </lineage>
</organism>
<dbReference type="PANTHER" id="PTHR11566:SF131">
    <property type="entry name" value="GTPASE, PUTATIVE (AFU_ORTHOLOGUE AFUA_6G07630)-RELATED"/>
    <property type="match status" value="1"/>
</dbReference>
<dbReference type="PRINTS" id="PR00195">
    <property type="entry name" value="DYNAMIN"/>
</dbReference>
<dbReference type="SMART" id="SM00053">
    <property type="entry name" value="DYNc"/>
    <property type="match status" value="1"/>
</dbReference>
<dbReference type="EMBL" id="CWKI01000006">
    <property type="protein sequence ID" value="CTR07667.1"/>
    <property type="molecule type" value="Genomic_DNA"/>
</dbReference>
<reference evidence="2 3" key="1">
    <citation type="submission" date="2015-07" db="EMBL/GenBank/DDBJ databases">
        <authorList>
            <person name="Cajimat M.N.B."/>
            <person name="Milazzo M.L."/>
            <person name="Fulhorst C.F."/>
        </authorList>
    </citation>
    <scope>NUCLEOTIDE SEQUENCE [LARGE SCALE GENOMIC DNA]</scope>
    <source>
        <strain evidence="2">Single colony</strain>
    </source>
</reference>
<feature type="domain" description="GED" evidence="1">
    <location>
        <begin position="521"/>
        <end position="613"/>
    </location>
</feature>
<dbReference type="Proteomes" id="UP000199069">
    <property type="component" value="Unassembled WGS sequence"/>
</dbReference>
<dbReference type="PROSITE" id="PS51388">
    <property type="entry name" value="GED"/>
    <property type="match status" value="1"/>
</dbReference>
<keyword evidence="3" id="KW-1185">Reference proteome</keyword>
<dbReference type="Pfam" id="PF02212">
    <property type="entry name" value="GED"/>
    <property type="match status" value="1"/>
</dbReference>
<dbReference type="PANTHER" id="PTHR11566">
    <property type="entry name" value="DYNAMIN"/>
    <property type="match status" value="1"/>
</dbReference>
<accession>A0A0K3CGF5</accession>
<dbReference type="InterPro" id="IPR027417">
    <property type="entry name" value="P-loop_NTPase"/>
</dbReference>
<dbReference type="GO" id="GO:0008017">
    <property type="term" value="F:microtubule binding"/>
    <property type="evidence" value="ECO:0007669"/>
    <property type="project" value="TreeGrafter"/>
</dbReference>
<dbReference type="InterPro" id="IPR045063">
    <property type="entry name" value="Dynamin_N"/>
</dbReference>
<gene>
    <name evidence="2" type="primary">FGENESH: predicted gene_6.450</name>
    <name evidence="2" type="ORF">BN2166_0035280</name>
</gene>
<dbReference type="OMA" id="QNTHYLQ"/>
<dbReference type="AlphaFoldDB" id="A0A0K3CGF5"/>
<dbReference type="SUPFAM" id="SSF52540">
    <property type="entry name" value="P-loop containing nucleoside triphosphate hydrolases"/>
    <property type="match status" value="1"/>
</dbReference>
<dbReference type="Gene3D" id="3.40.50.300">
    <property type="entry name" value="P-loop containing nucleotide triphosphate hydrolases"/>
    <property type="match status" value="1"/>
</dbReference>
<evidence type="ECO:0000313" key="2">
    <source>
        <dbReference type="EMBL" id="CTR07667.1"/>
    </source>
</evidence>
<dbReference type="InterPro" id="IPR003130">
    <property type="entry name" value="GED"/>
</dbReference>
<dbReference type="GO" id="GO:0005525">
    <property type="term" value="F:GTP binding"/>
    <property type="evidence" value="ECO:0007669"/>
    <property type="project" value="InterPro"/>
</dbReference>
<dbReference type="Gene3D" id="1.20.120.1240">
    <property type="entry name" value="Dynamin, middle domain"/>
    <property type="match status" value="1"/>
</dbReference>
<dbReference type="InterPro" id="IPR001401">
    <property type="entry name" value="Dynamin_GTPase"/>
</dbReference>
<evidence type="ECO:0000313" key="3">
    <source>
        <dbReference type="Proteomes" id="UP000199069"/>
    </source>
</evidence>
<evidence type="ECO:0000259" key="1">
    <source>
        <dbReference type="PROSITE" id="PS51388"/>
    </source>
</evidence>
<dbReference type="InterPro" id="IPR020850">
    <property type="entry name" value="GED_dom"/>
</dbReference>
<dbReference type="GO" id="GO:0005874">
    <property type="term" value="C:microtubule"/>
    <property type="evidence" value="ECO:0007669"/>
    <property type="project" value="TreeGrafter"/>
</dbReference>
<dbReference type="InterPro" id="IPR022812">
    <property type="entry name" value="Dynamin"/>
</dbReference>
<proteinExistence type="predicted"/>
<dbReference type="STRING" id="5286.A0A0K3CGF5"/>
<name>A0A0K3CGF5_RHOTO</name>